<dbReference type="EMBL" id="BARS01047923">
    <property type="protein sequence ID" value="GAG30934.1"/>
    <property type="molecule type" value="Genomic_DNA"/>
</dbReference>
<evidence type="ECO:0000313" key="1">
    <source>
        <dbReference type="EMBL" id="GAG30934.1"/>
    </source>
</evidence>
<dbReference type="AlphaFoldDB" id="X0WIY5"/>
<comment type="caution">
    <text evidence="1">The sequence shown here is derived from an EMBL/GenBank/DDBJ whole genome shotgun (WGS) entry which is preliminary data.</text>
</comment>
<proteinExistence type="predicted"/>
<organism evidence="1">
    <name type="scientific">marine sediment metagenome</name>
    <dbReference type="NCBI Taxonomy" id="412755"/>
    <lineage>
        <taxon>unclassified sequences</taxon>
        <taxon>metagenomes</taxon>
        <taxon>ecological metagenomes</taxon>
    </lineage>
</organism>
<gene>
    <name evidence="1" type="ORF">S01H1_71923</name>
</gene>
<accession>X0WIY5</accession>
<sequence length="120" mass="13786">MNEQRTQQGKPDIWDESVKNHCAKAKLSLLCYIDEIIPQSRSTDEKDRLGRIKARIHNEISQLSLDIRILFRCQRAGADITPLGDEMIRKSGDNYKARQVKRAFNNLPNPVLPAKKEEAK</sequence>
<reference evidence="1" key="1">
    <citation type="journal article" date="2014" name="Front. Microbiol.">
        <title>High frequency of phylogenetically diverse reductive dehalogenase-homologous genes in deep subseafloor sedimentary metagenomes.</title>
        <authorList>
            <person name="Kawai M."/>
            <person name="Futagami T."/>
            <person name="Toyoda A."/>
            <person name="Takaki Y."/>
            <person name="Nishi S."/>
            <person name="Hori S."/>
            <person name="Arai W."/>
            <person name="Tsubouchi T."/>
            <person name="Morono Y."/>
            <person name="Uchiyama I."/>
            <person name="Ito T."/>
            <person name="Fujiyama A."/>
            <person name="Inagaki F."/>
            <person name="Takami H."/>
        </authorList>
    </citation>
    <scope>NUCLEOTIDE SEQUENCE</scope>
    <source>
        <strain evidence="1">Expedition CK06-06</strain>
    </source>
</reference>
<name>X0WIY5_9ZZZZ</name>
<protein>
    <submittedName>
        <fullName evidence="1">Uncharacterized protein</fullName>
    </submittedName>
</protein>